<comment type="caution">
    <text evidence="4">The sequence shown here is derived from an EMBL/GenBank/DDBJ whole genome shotgun (WGS) entry which is preliminary data.</text>
</comment>
<evidence type="ECO:0000256" key="2">
    <source>
        <dbReference type="SAM" id="Phobius"/>
    </source>
</evidence>
<dbReference type="RefSeq" id="XP_020437445.1">
    <property type="nucleotide sequence ID" value="XM_020573328.1"/>
</dbReference>
<dbReference type="STRING" id="670386.D3B212"/>
<evidence type="ECO:0000313" key="5">
    <source>
        <dbReference type="Proteomes" id="UP000001396"/>
    </source>
</evidence>
<dbReference type="Proteomes" id="UP000001396">
    <property type="component" value="Unassembled WGS sequence"/>
</dbReference>
<dbReference type="OMA" id="SIFKPWY"/>
<dbReference type="AlphaFoldDB" id="D3B212"/>
<feature type="compositionally biased region" description="Low complexity" evidence="1">
    <location>
        <begin position="422"/>
        <end position="440"/>
    </location>
</feature>
<keyword evidence="4" id="KW-0808">Transferase</keyword>
<dbReference type="EMBL" id="ADBJ01000008">
    <property type="protein sequence ID" value="EFA85336.1"/>
    <property type="molecule type" value="Genomic_DNA"/>
</dbReference>
<dbReference type="Pfam" id="PF02205">
    <property type="entry name" value="WH2"/>
    <property type="match status" value="1"/>
</dbReference>
<dbReference type="Gene3D" id="1.10.510.10">
    <property type="entry name" value="Transferase(Phosphotransferase) domain 1"/>
    <property type="match status" value="1"/>
</dbReference>
<dbReference type="SUPFAM" id="SSF56112">
    <property type="entry name" value="Protein kinase-like (PK-like)"/>
    <property type="match status" value="1"/>
</dbReference>
<feature type="transmembrane region" description="Helical" evidence="2">
    <location>
        <begin position="6"/>
        <end position="29"/>
    </location>
</feature>
<dbReference type="InParanoid" id="D3B212"/>
<name>D3B212_HETP5</name>
<reference evidence="4 5" key="1">
    <citation type="journal article" date="2011" name="Genome Res.">
        <title>Phylogeny-wide analysis of social amoeba genomes highlights ancient origins for complex intercellular communication.</title>
        <authorList>
            <person name="Heidel A.J."/>
            <person name="Lawal H.M."/>
            <person name="Felder M."/>
            <person name="Schilde C."/>
            <person name="Helps N.R."/>
            <person name="Tunggal B."/>
            <person name="Rivero F."/>
            <person name="John U."/>
            <person name="Schleicher M."/>
            <person name="Eichinger L."/>
            <person name="Platzer M."/>
            <person name="Noegel A.A."/>
            <person name="Schaap P."/>
            <person name="Gloeckner G."/>
        </authorList>
    </citation>
    <scope>NUCLEOTIDE SEQUENCE [LARGE SCALE GENOMIC DNA]</scope>
    <source>
        <strain evidence="5">ATCC 26659 / Pp 5 / PN500</strain>
    </source>
</reference>
<keyword evidence="4" id="KW-0418">Kinase</keyword>
<dbReference type="InterPro" id="IPR011009">
    <property type="entry name" value="Kinase-like_dom_sf"/>
</dbReference>
<evidence type="ECO:0000259" key="3">
    <source>
        <dbReference type="Pfam" id="PF02205"/>
    </source>
</evidence>
<evidence type="ECO:0000313" key="4">
    <source>
        <dbReference type="EMBL" id="EFA85336.1"/>
    </source>
</evidence>
<sequence length="547" mass="60796">MEEWVIILLGAAGGVVLIAVIATVAYCVAASRRTEEYQPLEKGNVFVYERDNSQQIKEDTIMMNARFYLRSTIYTLDKQLPQFGSRPDKNYFSVVGTAQPNSKNEGERVMSMVPVSKNWPIPLSTEQGRQTFRTIIKSMEIHPFICVPLLVDFLPDKMMAVTVRPFYAKGSLRDYIHQSKPKNRYHDKYVQQFQLNDKLISKFGRQILEALLFLKYHNMPYYHLNASNIMLDDTNCLVSDYENAFLGLKPRFSKYLLAHSEKLDPEVLTFGCILYEMGCGFEMESPQSVEQIGIPNHCHPEVKKILESIFKPWYGNPPTLEELTKLSFFADWKFKNLPIQRVTFTTREKDMIDAVNKLNKAHITQQKAENVPSMKTLKKQKKRKTLTFVPIEVSLNPTSSGNTSVPTFSSSMSASNLTNTFNSSMSSSFSTTSLSSQQSFGNLSNSYQPTSNTSSSNLATATTQKSASYQPTSSTTAPSSAPPPPPPAPPAPKSAPPPPPSAPAPPPPPPSSGGGGGDRRGLLSSIEGFRSGSLKKTKTKDRSAPKV</sequence>
<protein>
    <submittedName>
        <fullName evidence="4">Slob family protein kinase</fullName>
    </submittedName>
</protein>
<dbReference type="GeneID" id="31357864"/>
<accession>D3B212</accession>
<dbReference type="GO" id="GO:0003779">
    <property type="term" value="F:actin binding"/>
    <property type="evidence" value="ECO:0007669"/>
    <property type="project" value="InterPro"/>
</dbReference>
<feature type="compositionally biased region" description="Low complexity" evidence="1">
    <location>
        <begin position="450"/>
        <end position="463"/>
    </location>
</feature>
<keyword evidence="2" id="KW-0812">Transmembrane</keyword>
<dbReference type="InterPro" id="IPR003124">
    <property type="entry name" value="WH2_dom"/>
</dbReference>
<proteinExistence type="predicted"/>
<feature type="domain" description="WH2" evidence="3">
    <location>
        <begin position="515"/>
        <end position="544"/>
    </location>
</feature>
<dbReference type="GO" id="GO:0016301">
    <property type="term" value="F:kinase activity"/>
    <property type="evidence" value="ECO:0007669"/>
    <property type="project" value="UniProtKB-KW"/>
</dbReference>
<organism evidence="4 5">
    <name type="scientific">Heterostelium pallidum (strain ATCC 26659 / Pp 5 / PN500)</name>
    <name type="common">Cellular slime mold</name>
    <name type="synonym">Polysphondylium pallidum</name>
    <dbReference type="NCBI Taxonomy" id="670386"/>
    <lineage>
        <taxon>Eukaryota</taxon>
        <taxon>Amoebozoa</taxon>
        <taxon>Evosea</taxon>
        <taxon>Eumycetozoa</taxon>
        <taxon>Dictyostelia</taxon>
        <taxon>Acytosteliales</taxon>
        <taxon>Acytosteliaceae</taxon>
        <taxon>Heterostelium</taxon>
    </lineage>
</organism>
<feature type="compositionally biased region" description="Pro residues" evidence="1">
    <location>
        <begin position="480"/>
        <end position="511"/>
    </location>
</feature>
<evidence type="ECO:0000256" key="1">
    <source>
        <dbReference type="SAM" id="MobiDB-lite"/>
    </source>
</evidence>
<gene>
    <name evidence="4" type="primary">slob2</name>
    <name evidence="4" type="ORF">PPL_02339</name>
</gene>
<feature type="region of interest" description="Disordered" evidence="1">
    <location>
        <begin position="422"/>
        <end position="547"/>
    </location>
</feature>
<keyword evidence="2" id="KW-1133">Transmembrane helix</keyword>
<keyword evidence="5" id="KW-1185">Reference proteome</keyword>
<keyword evidence="2" id="KW-0472">Membrane</keyword>